<evidence type="ECO:0000256" key="1">
    <source>
        <dbReference type="ARBA" id="ARBA00002901"/>
    </source>
</evidence>
<keyword evidence="10" id="KW-0808">Transferase</keyword>
<gene>
    <name evidence="12" type="ORF">HNQ80_001902</name>
</gene>
<name>A0A841KR31_9FIRM</name>
<dbReference type="Pfam" id="PF03454">
    <property type="entry name" value="MoeA_C"/>
    <property type="match status" value="1"/>
</dbReference>
<evidence type="ECO:0000259" key="11">
    <source>
        <dbReference type="SMART" id="SM00852"/>
    </source>
</evidence>
<dbReference type="NCBIfam" id="NF011068">
    <property type="entry name" value="PRK14498.1"/>
    <property type="match status" value="1"/>
</dbReference>
<dbReference type="SUPFAM" id="SSF63882">
    <property type="entry name" value="MoeA N-terminal region -like"/>
    <property type="match status" value="1"/>
</dbReference>
<dbReference type="InterPro" id="IPR038987">
    <property type="entry name" value="MoeA-like"/>
</dbReference>
<dbReference type="Gene3D" id="3.40.190.10">
    <property type="entry name" value="Periplasmic binding protein-like II"/>
    <property type="match status" value="1"/>
</dbReference>
<evidence type="ECO:0000256" key="8">
    <source>
        <dbReference type="ARBA" id="ARBA00023150"/>
    </source>
</evidence>
<dbReference type="Pfam" id="PF03453">
    <property type="entry name" value="MoeA_N"/>
    <property type="match status" value="1"/>
</dbReference>
<keyword evidence="7 10" id="KW-0500">Molybdenum</keyword>
<dbReference type="SUPFAM" id="SSF53850">
    <property type="entry name" value="Periplasmic binding protein-like II"/>
    <property type="match status" value="1"/>
</dbReference>
<dbReference type="PANTHER" id="PTHR10192">
    <property type="entry name" value="MOLYBDOPTERIN BIOSYNTHESIS PROTEIN"/>
    <property type="match status" value="1"/>
</dbReference>
<dbReference type="Gene3D" id="2.170.190.11">
    <property type="entry name" value="Molybdopterin biosynthesis moea protein, domain 3"/>
    <property type="match status" value="1"/>
</dbReference>
<keyword evidence="10" id="KW-0460">Magnesium</keyword>
<dbReference type="GO" id="GO:0061599">
    <property type="term" value="F:molybdopterin molybdotransferase activity"/>
    <property type="evidence" value="ECO:0007669"/>
    <property type="project" value="UniProtKB-UniRule"/>
</dbReference>
<comment type="caution">
    <text evidence="12">The sequence shown here is derived from an EMBL/GenBank/DDBJ whole genome shotgun (WGS) entry which is preliminary data.</text>
</comment>
<comment type="cofactor">
    <cofactor evidence="10">
        <name>Mg(2+)</name>
        <dbReference type="ChEBI" id="CHEBI:18420"/>
    </cofactor>
</comment>
<dbReference type="InterPro" id="IPR036688">
    <property type="entry name" value="MoeA_C_domain_IV_sf"/>
</dbReference>
<dbReference type="InterPro" id="IPR036135">
    <property type="entry name" value="MoeA_linker/N_sf"/>
</dbReference>
<evidence type="ECO:0000256" key="9">
    <source>
        <dbReference type="ARBA" id="ARBA00047317"/>
    </source>
</evidence>
<dbReference type="InterPro" id="IPR005111">
    <property type="entry name" value="MoeA_C_domain_IV"/>
</dbReference>
<evidence type="ECO:0000313" key="12">
    <source>
        <dbReference type="EMBL" id="MBB6215811.1"/>
    </source>
</evidence>
<dbReference type="PROSITE" id="PS01079">
    <property type="entry name" value="MOCF_BIOSYNTHESIS_2"/>
    <property type="match status" value="1"/>
</dbReference>
<dbReference type="EMBL" id="JACHEN010000010">
    <property type="protein sequence ID" value="MBB6215811.1"/>
    <property type="molecule type" value="Genomic_DNA"/>
</dbReference>
<dbReference type="Proteomes" id="UP000579281">
    <property type="component" value="Unassembled WGS sequence"/>
</dbReference>
<evidence type="ECO:0000256" key="3">
    <source>
        <dbReference type="ARBA" id="ARBA00005046"/>
    </source>
</evidence>
<proteinExistence type="inferred from homology"/>
<dbReference type="Gene3D" id="3.90.105.10">
    <property type="entry name" value="Molybdopterin biosynthesis moea protein, domain 2"/>
    <property type="match status" value="1"/>
</dbReference>
<dbReference type="GO" id="GO:0006777">
    <property type="term" value="P:Mo-molybdopterin cofactor biosynthetic process"/>
    <property type="evidence" value="ECO:0007669"/>
    <property type="project" value="UniProtKB-UniRule"/>
</dbReference>
<dbReference type="InterPro" id="IPR036425">
    <property type="entry name" value="MoaB/Mog-like_dom_sf"/>
</dbReference>
<dbReference type="NCBIfam" id="TIGR00177">
    <property type="entry name" value="molyb_syn"/>
    <property type="match status" value="1"/>
</dbReference>
<accession>A0A841KR31</accession>
<dbReference type="SUPFAM" id="SSF53218">
    <property type="entry name" value="Molybdenum cofactor biosynthesis proteins"/>
    <property type="match status" value="1"/>
</dbReference>
<dbReference type="Gene3D" id="2.40.340.10">
    <property type="entry name" value="MoeA, C-terminal, domain IV"/>
    <property type="match status" value="1"/>
</dbReference>
<evidence type="ECO:0000256" key="2">
    <source>
        <dbReference type="ARBA" id="ARBA00003487"/>
    </source>
</evidence>
<dbReference type="InterPro" id="IPR024370">
    <property type="entry name" value="PBP_domain"/>
</dbReference>
<evidence type="ECO:0000256" key="4">
    <source>
        <dbReference type="ARBA" id="ARBA00010763"/>
    </source>
</evidence>
<keyword evidence="8 10" id="KW-0501">Molybdenum cofactor biosynthesis</keyword>
<dbReference type="CDD" id="cd00887">
    <property type="entry name" value="MoeA"/>
    <property type="match status" value="1"/>
</dbReference>
<dbReference type="InterPro" id="IPR005110">
    <property type="entry name" value="MoeA_linker/N"/>
</dbReference>
<evidence type="ECO:0000256" key="5">
    <source>
        <dbReference type="ARBA" id="ARBA00013269"/>
    </source>
</evidence>
<comment type="catalytic activity">
    <reaction evidence="9">
        <text>adenylyl-molybdopterin + molybdate = Mo-molybdopterin + AMP + H(+)</text>
        <dbReference type="Rhea" id="RHEA:35047"/>
        <dbReference type="ChEBI" id="CHEBI:15378"/>
        <dbReference type="ChEBI" id="CHEBI:36264"/>
        <dbReference type="ChEBI" id="CHEBI:62727"/>
        <dbReference type="ChEBI" id="CHEBI:71302"/>
        <dbReference type="ChEBI" id="CHEBI:456215"/>
        <dbReference type="EC" id="2.10.1.1"/>
    </reaction>
</comment>
<evidence type="ECO:0000256" key="6">
    <source>
        <dbReference type="ARBA" id="ARBA00021108"/>
    </source>
</evidence>
<keyword evidence="10" id="KW-0479">Metal-binding</keyword>
<reference evidence="12 13" key="1">
    <citation type="submission" date="2020-08" db="EMBL/GenBank/DDBJ databases">
        <title>Genomic Encyclopedia of Type Strains, Phase IV (KMG-IV): sequencing the most valuable type-strain genomes for metagenomic binning, comparative biology and taxonomic classification.</title>
        <authorList>
            <person name="Goeker M."/>
        </authorList>
    </citation>
    <scope>NUCLEOTIDE SEQUENCE [LARGE SCALE GENOMIC DNA]</scope>
    <source>
        <strain evidence="12 13">DSM 103526</strain>
    </source>
</reference>
<feature type="domain" description="MoaB/Mog" evidence="11">
    <location>
        <begin position="180"/>
        <end position="317"/>
    </location>
</feature>
<dbReference type="Gene3D" id="3.40.980.10">
    <property type="entry name" value="MoaB/Mog-like domain"/>
    <property type="match status" value="1"/>
</dbReference>
<evidence type="ECO:0000313" key="13">
    <source>
        <dbReference type="Proteomes" id="UP000579281"/>
    </source>
</evidence>
<dbReference type="AlphaFoldDB" id="A0A841KR31"/>
<comment type="similarity">
    <text evidence="4 10">Belongs to the MoeA family.</text>
</comment>
<comment type="function">
    <text evidence="1 10">Catalyzes the insertion of molybdate into adenylated molybdopterin with the concomitant release of AMP.</text>
</comment>
<dbReference type="SMART" id="SM00852">
    <property type="entry name" value="MoCF_biosynth"/>
    <property type="match status" value="1"/>
</dbReference>
<dbReference type="InterPro" id="IPR001453">
    <property type="entry name" value="MoaB/Mog_dom"/>
</dbReference>
<dbReference type="PANTHER" id="PTHR10192:SF16">
    <property type="entry name" value="MOLYBDOPTERIN MOLYBDENUMTRANSFERASE"/>
    <property type="match status" value="1"/>
</dbReference>
<dbReference type="SUPFAM" id="SSF63867">
    <property type="entry name" value="MoeA C-terminal domain-like"/>
    <property type="match status" value="1"/>
</dbReference>
<dbReference type="RefSeq" id="WP_184310364.1">
    <property type="nucleotide sequence ID" value="NZ_JACHEN010000010.1"/>
</dbReference>
<evidence type="ECO:0000256" key="10">
    <source>
        <dbReference type="RuleBase" id="RU365090"/>
    </source>
</evidence>
<sequence>MKKKERNLYLSNVDVEEALDLYFRRVDEHLYGLDVEKVQVIESQGRVTASPVFARLSSPNHNAAAMDGIAVKAKTTFGASEANPMRLKQNRDFVFIDTGDPIQEPYDAVIMIEDVVEIDEETVEIIKAASPWHDIRPIGEDIVAHEMIVPSHHTIRPVDLGALLSGGILEIEVYRKPKVGIMPTGSEIIEPHEPMGEGKIIESNSRVFEGLIKEYGGNPNRYSPVADDYGLLREQLLAAVEENDMVIINAGSSAGSEDYTVKLIRELGEVLIHGIATRPGKPTILGIIQGKPVMGIPGYPVSAYFVFDTFAKPLIAKYLGQGVPNRPRVEAVVSKRIVSALKHKEYVRMKLGMVDDQLIATPLNRGAGATMSLVRADGILIIPQNSEGVEAGERIQVELLKDMQDIHHTIVSIGSHDLIMDMMGNYIHRQNARYHLSSAHVGSLGGLMALRRGEAHMAPIHLLDEAYGEYNISFVKKYLSNLDMALIKGVKRIQGFILPKENPKNIKNFHDLTREDVQFVNRQRGAGTRILVDYKLKENQIDGGAISGYDREMTTHMAVAAAVASGAADVGIGVLSAAKALDLDFIPIGDEEYDFAVPTKYLENTMIKLFIKVLQSHELKESLEIMGGYKFDRAGEIIIIN</sequence>
<comment type="function">
    <text evidence="2">May be involved in the biosynthesis of molybdopterin.</text>
</comment>
<dbReference type="GO" id="GO:0046872">
    <property type="term" value="F:metal ion binding"/>
    <property type="evidence" value="ECO:0007669"/>
    <property type="project" value="UniProtKB-UniRule"/>
</dbReference>
<dbReference type="Pfam" id="PF12727">
    <property type="entry name" value="PBP_like"/>
    <property type="match status" value="1"/>
</dbReference>
<comment type="pathway">
    <text evidence="3 10">Cofactor biosynthesis; molybdopterin biosynthesis.</text>
</comment>
<dbReference type="Pfam" id="PF00994">
    <property type="entry name" value="MoCF_biosynth"/>
    <property type="match status" value="1"/>
</dbReference>
<organism evidence="12 13">
    <name type="scientific">Anaerosolibacter carboniphilus</name>
    <dbReference type="NCBI Taxonomy" id="1417629"/>
    <lineage>
        <taxon>Bacteria</taxon>
        <taxon>Bacillati</taxon>
        <taxon>Bacillota</taxon>
        <taxon>Clostridia</taxon>
        <taxon>Peptostreptococcales</taxon>
        <taxon>Thermotaleaceae</taxon>
        <taxon>Anaerosolibacter</taxon>
    </lineage>
</organism>
<protein>
    <recommendedName>
        <fullName evidence="6 10">Molybdopterin molybdenumtransferase</fullName>
        <ecNumber evidence="5 10">2.10.1.1</ecNumber>
    </recommendedName>
</protein>
<keyword evidence="13" id="KW-1185">Reference proteome</keyword>
<evidence type="ECO:0000256" key="7">
    <source>
        <dbReference type="ARBA" id="ARBA00022505"/>
    </source>
</evidence>
<dbReference type="UniPathway" id="UPA00344"/>
<dbReference type="InterPro" id="IPR008284">
    <property type="entry name" value="MoCF_biosynth_CS"/>
</dbReference>
<dbReference type="EC" id="2.10.1.1" evidence="5 10"/>
<dbReference type="GO" id="GO:0005829">
    <property type="term" value="C:cytosol"/>
    <property type="evidence" value="ECO:0007669"/>
    <property type="project" value="TreeGrafter"/>
</dbReference>